<organism evidence="1 2">
    <name type="scientific">Fusobacterium ulcerans</name>
    <dbReference type="NCBI Taxonomy" id="861"/>
    <lineage>
        <taxon>Bacteria</taxon>
        <taxon>Fusobacteriati</taxon>
        <taxon>Fusobacteriota</taxon>
        <taxon>Fusobacteriia</taxon>
        <taxon>Fusobacteriales</taxon>
        <taxon>Fusobacteriaceae</taxon>
        <taxon>Fusobacterium</taxon>
    </lineage>
</organism>
<dbReference type="AlphaFoldDB" id="A0AAX2JC10"/>
<evidence type="ECO:0000313" key="2">
    <source>
        <dbReference type="Proteomes" id="UP000249008"/>
    </source>
</evidence>
<gene>
    <name evidence="1" type="ORF">NCTC12112_02186</name>
</gene>
<name>A0AAX2JC10_9FUSO</name>
<sequence length="37" mass="4499">MKIFKSGRGNYLYAEVSLWARIKKWLRKSRKCNKILL</sequence>
<proteinExistence type="predicted"/>
<evidence type="ECO:0000313" key="1">
    <source>
        <dbReference type="EMBL" id="SQJ08043.1"/>
    </source>
</evidence>
<dbReference type="EMBL" id="LS483487">
    <property type="protein sequence ID" value="SQJ08043.1"/>
    <property type="molecule type" value="Genomic_DNA"/>
</dbReference>
<accession>A0AAX2JC10</accession>
<reference evidence="1 2" key="1">
    <citation type="submission" date="2018-06" db="EMBL/GenBank/DDBJ databases">
        <authorList>
            <consortium name="Pathogen Informatics"/>
            <person name="Doyle S."/>
        </authorList>
    </citation>
    <scope>NUCLEOTIDE SEQUENCE [LARGE SCALE GENOMIC DNA]</scope>
    <source>
        <strain evidence="1 2">NCTC12112</strain>
    </source>
</reference>
<dbReference type="Proteomes" id="UP000249008">
    <property type="component" value="Chromosome 1"/>
</dbReference>
<protein>
    <submittedName>
        <fullName evidence="1">Uncharacterized protein</fullName>
    </submittedName>
</protein>